<feature type="compositionally biased region" description="Polar residues" evidence="1">
    <location>
        <begin position="19"/>
        <end position="33"/>
    </location>
</feature>
<proteinExistence type="predicted"/>
<reference evidence="2" key="1">
    <citation type="journal article" date="2014" name="Int. J. Syst. Evol. Microbiol.">
        <title>Complete genome sequence of Corynebacterium casei LMG S-19264T (=DSM 44701T), isolated from a smear-ripened cheese.</title>
        <authorList>
            <consortium name="US DOE Joint Genome Institute (JGI-PGF)"/>
            <person name="Walter F."/>
            <person name="Albersmeier A."/>
            <person name="Kalinowski J."/>
            <person name="Ruckert C."/>
        </authorList>
    </citation>
    <scope>NUCLEOTIDE SEQUENCE</scope>
    <source>
        <strain evidence="2">CGMCC 1.12777</strain>
    </source>
</reference>
<dbReference type="AlphaFoldDB" id="A0A8J3ELA1"/>
<dbReference type="Proteomes" id="UP000656813">
    <property type="component" value="Unassembled WGS sequence"/>
</dbReference>
<comment type="caution">
    <text evidence="2">The sequence shown here is derived from an EMBL/GenBank/DDBJ whole genome shotgun (WGS) entry which is preliminary data.</text>
</comment>
<feature type="region of interest" description="Disordered" evidence="1">
    <location>
        <begin position="1"/>
        <end position="42"/>
    </location>
</feature>
<dbReference type="EMBL" id="BMFV01000006">
    <property type="protein sequence ID" value="GGH78571.1"/>
    <property type="molecule type" value="Genomic_DNA"/>
</dbReference>
<evidence type="ECO:0000313" key="3">
    <source>
        <dbReference type="Proteomes" id="UP000656813"/>
    </source>
</evidence>
<organism evidence="2 3">
    <name type="scientific">Pullulanibacillus pueri</name>
    <dbReference type="NCBI Taxonomy" id="1437324"/>
    <lineage>
        <taxon>Bacteria</taxon>
        <taxon>Bacillati</taxon>
        <taxon>Bacillota</taxon>
        <taxon>Bacilli</taxon>
        <taxon>Bacillales</taxon>
        <taxon>Sporolactobacillaceae</taxon>
        <taxon>Pullulanibacillus</taxon>
    </lineage>
</organism>
<protein>
    <submittedName>
        <fullName evidence="2">Uncharacterized protein</fullName>
    </submittedName>
</protein>
<feature type="compositionally biased region" description="Basic residues" evidence="1">
    <location>
        <begin position="1"/>
        <end position="12"/>
    </location>
</feature>
<dbReference type="RefSeq" id="WP_268236356.1">
    <property type="nucleotide sequence ID" value="NZ_BMFV01000006.1"/>
</dbReference>
<reference evidence="2" key="2">
    <citation type="submission" date="2020-09" db="EMBL/GenBank/DDBJ databases">
        <authorList>
            <person name="Sun Q."/>
            <person name="Zhou Y."/>
        </authorList>
    </citation>
    <scope>NUCLEOTIDE SEQUENCE</scope>
    <source>
        <strain evidence="2">CGMCC 1.12777</strain>
    </source>
</reference>
<sequence>MSKNAKSKRNIIKGKDAVQPSTSGDRITISKTNRGLENRKED</sequence>
<evidence type="ECO:0000256" key="1">
    <source>
        <dbReference type="SAM" id="MobiDB-lite"/>
    </source>
</evidence>
<keyword evidence="3" id="KW-1185">Reference proteome</keyword>
<accession>A0A8J3ELA1</accession>
<evidence type="ECO:0000313" key="2">
    <source>
        <dbReference type="EMBL" id="GGH78571.1"/>
    </source>
</evidence>
<name>A0A8J3ELA1_9BACL</name>
<gene>
    <name evidence="2" type="ORF">GCM10007096_12210</name>
</gene>